<name>A0A061EYZ5_THECC</name>
<evidence type="ECO:0000313" key="4">
    <source>
        <dbReference type="EMBL" id="EOY07494.1"/>
    </source>
</evidence>
<dbReference type="InParanoid" id="A0A061EYZ5"/>
<evidence type="ECO:0000259" key="2">
    <source>
        <dbReference type="Pfam" id="PF22936"/>
    </source>
</evidence>
<feature type="coiled-coil region" evidence="1">
    <location>
        <begin position="158"/>
        <end position="185"/>
    </location>
</feature>
<evidence type="ECO:0000256" key="1">
    <source>
        <dbReference type="SAM" id="Coils"/>
    </source>
</evidence>
<accession>A0A061EYZ5</accession>
<dbReference type="PANTHER" id="PTHR11439:SF497">
    <property type="entry name" value="CYSTEINE-RICH RLK (RECEPTOR-LIKE PROTEIN KINASE) 8"/>
    <property type="match status" value="1"/>
</dbReference>
<dbReference type="AlphaFoldDB" id="A0A061EYZ5"/>
<reference evidence="4 5" key="1">
    <citation type="journal article" date="2013" name="Genome Biol.">
        <title>The genome sequence of the most widely cultivated cacao type and its use to identify candidate genes regulating pod color.</title>
        <authorList>
            <person name="Motamayor J.C."/>
            <person name="Mockaitis K."/>
            <person name="Schmutz J."/>
            <person name="Haiminen N."/>
            <person name="Iii D.L."/>
            <person name="Cornejo O."/>
            <person name="Findley S.D."/>
            <person name="Zheng P."/>
            <person name="Utro F."/>
            <person name="Royaert S."/>
            <person name="Saski C."/>
            <person name="Jenkins J."/>
            <person name="Podicheti R."/>
            <person name="Zhao M."/>
            <person name="Scheffler B.E."/>
            <person name="Stack J.C."/>
            <person name="Feltus F.A."/>
            <person name="Mustiga G.M."/>
            <person name="Amores F."/>
            <person name="Phillips W."/>
            <person name="Marelli J.P."/>
            <person name="May G.D."/>
            <person name="Shapiro H."/>
            <person name="Ma J."/>
            <person name="Bustamante C.D."/>
            <person name="Schnell R.J."/>
            <person name="Main D."/>
            <person name="Gilbert D."/>
            <person name="Parida L."/>
            <person name="Kuhn D.N."/>
        </authorList>
    </citation>
    <scope>NUCLEOTIDE SEQUENCE [LARGE SCALE GENOMIC DNA]</scope>
    <source>
        <strain evidence="5">cv. Matina 1-6</strain>
    </source>
</reference>
<dbReference type="EMBL" id="CM001883">
    <property type="protein sequence ID" value="EOY07494.1"/>
    <property type="molecule type" value="Genomic_DNA"/>
</dbReference>
<dbReference type="PANTHER" id="PTHR11439">
    <property type="entry name" value="GAG-POL-RELATED RETROTRANSPOSON"/>
    <property type="match status" value="1"/>
</dbReference>
<proteinExistence type="predicted"/>
<dbReference type="InterPro" id="IPR057670">
    <property type="entry name" value="SH3_retrovirus"/>
</dbReference>
<dbReference type="eggNOG" id="KOG0017">
    <property type="taxonomic scope" value="Eukaryota"/>
</dbReference>
<sequence>MPHKPGRLPTKGRIKSWCLTNATCVHFVVILRRQRAHLFFSCPLWEKVMQLCCLTRDIGDWNNEFACVKHRLKGKTILECLCLHKIWTERNGRLHIRDVVESSEISVQRHANPTLAQIKQHSEVVAKRYKALISLQLTVSKTKVMQIMNLSKQFEVMKMKEEENIQEYTDKLLQLVNQLRMLGQKETEGKAAVAEEANKSEEVLFMAKADDDITNKCTWLIDIGCSNQLTGNANLFTELDESYRARVKIGNSLYMKILGVGTIGVTTVASMKFIHEVHYVPKADQNLLNIGQLDDNGYALLFNNRQYTIFDPVGAELLTVSMRNKCYPMDLLESKQQAFYSEYDSLELWHKHVGYVNYNSLPTMASKELMLVFGCVCYAQIPDVKRSKFDSKAFTTAHIGYGEKSKGFTQAPTLLHLTTTKRILRYVKGIADFGLRYVRQDSGELVGYSDNDWASVVAQSTTKAEYIATATALNQLRWLRKILADLGFKQDNGTVIFVDNISAIAIAKIQYTMGEPSISRPWGNVKRVTFKSGNRVSDGNGKQLKVGRLKKDSSKCGTVSSLLLITKYDKKSSRIIAAKPNSLCLQLHAIDGPARYISDAKGRDFQGFSRLPQSQP</sequence>
<evidence type="ECO:0000313" key="5">
    <source>
        <dbReference type="Proteomes" id="UP000026915"/>
    </source>
</evidence>
<protein>
    <submittedName>
        <fullName evidence="4">Uncharacterized protein</fullName>
    </submittedName>
</protein>
<dbReference type="Pfam" id="PF22936">
    <property type="entry name" value="Pol_BBD"/>
    <property type="match status" value="1"/>
</dbReference>
<dbReference type="HOGENOM" id="CLU_443735_0_0_1"/>
<feature type="domain" description="Retrovirus-related Pol polyprotein from transposon TNT 1-94-like beta-barrel" evidence="2">
    <location>
        <begin position="219"/>
        <end position="298"/>
    </location>
</feature>
<dbReference type="InterPro" id="IPR054722">
    <property type="entry name" value="PolX-like_BBD"/>
</dbReference>
<gene>
    <name evidence="4" type="ORF">TCM_021915</name>
</gene>
<dbReference type="Pfam" id="PF25597">
    <property type="entry name" value="SH3_retrovirus"/>
    <property type="match status" value="1"/>
</dbReference>
<organism evidence="4 5">
    <name type="scientific">Theobroma cacao</name>
    <name type="common">Cacao</name>
    <name type="synonym">Cocoa</name>
    <dbReference type="NCBI Taxonomy" id="3641"/>
    <lineage>
        <taxon>Eukaryota</taxon>
        <taxon>Viridiplantae</taxon>
        <taxon>Streptophyta</taxon>
        <taxon>Embryophyta</taxon>
        <taxon>Tracheophyta</taxon>
        <taxon>Spermatophyta</taxon>
        <taxon>Magnoliopsida</taxon>
        <taxon>eudicotyledons</taxon>
        <taxon>Gunneridae</taxon>
        <taxon>Pentapetalae</taxon>
        <taxon>rosids</taxon>
        <taxon>malvids</taxon>
        <taxon>Malvales</taxon>
        <taxon>Malvaceae</taxon>
        <taxon>Byttnerioideae</taxon>
        <taxon>Theobroma</taxon>
    </lineage>
</organism>
<feature type="domain" description="Retroviral polymerase SH3-like" evidence="3">
    <location>
        <begin position="375"/>
        <end position="408"/>
    </location>
</feature>
<keyword evidence="1" id="KW-0175">Coiled coil</keyword>
<dbReference type="Proteomes" id="UP000026915">
    <property type="component" value="Chromosome 5"/>
</dbReference>
<evidence type="ECO:0000259" key="3">
    <source>
        <dbReference type="Pfam" id="PF25597"/>
    </source>
</evidence>
<dbReference type="Gramene" id="EOY07494">
    <property type="protein sequence ID" value="EOY07494"/>
    <property type="gene ID" value="TCM_021915"/>
</dbReference>
<dbReference type="CDD" id="cd09272">
    <property type="entry name" value="RNase_HI_RT_Ty1"/>
    <property type="match status" value="1"/>
</dbReference>
<keyword evidence="5" id="KW-1185">Reference proteome</keyword>